<dbReference type="SMART" id="SM00382">
    <property type="entry name" value="AAA"/>
    <property type="match status" value="2"/>
</dbReference>
<dbReference type="PANTHER" id="PTHR24223">
    <property type="entry name" value="ATP-BINDING CASSETTE SUB-FAMILY C"/>
    <property type="match status" value="1"/>
</dbReference>
<dbReference type="InterPro" id="IPR044726">
    <property type="entry name" value="ABCC_6TM_D2"/>
</dbReference>
<comment type="subcellular location">
    <subcellularLocation>
        <location evidence="1">Membrane</location>
        <topology evidence="1">Multi-pass membrane protein</topology>
    </subcellularLocation>
</comment>
<evidence type="ECO:0000256" key="3">
    <source>
        <dbReference type="ARBA" id="ARBA00012191"/>
    </source>
</evidence>
<dbReference type="Gene3D" id="3.40.50.300">
    <property type="entry name" value="P-loop containing nucleotide triphosphate hydrolases"/>
    <property type="match status" value="2"/>
</dbReference>
<dbReference type="SUPFAM" id="SSF90123">
    <property type="entry name" value="ABC transporter transmembrane region"/>
    <property type="match status" value="2"/>
</dbReference>
<name>A0AAN7GZR9_9MYRT</name>
<keyword evidence="11 14" id="KW-0472">Membrane</keyword>
<dbReference type="Pfam" id="PF00005">
    <property type="entry name" value="ABC_tran"/>
    <property type="match status" value="2"/>
</dbReference>
<reference evidence="17 18" key="1">
    <citation type="journal article" date="2023" name="Hortic Res">
        <title>Pangenome of water caltrop reveals structural variations and asymmetric subgenome divergence after allopolyploidization.</title>
        <authorList>
            <person name="Zhang X."/>
            <person name="Chen Y."/>
            <person name="Wang L."/>
            <person name="Yuan Y."/>
            <person name="Fang M."/>
            <person name="Shi L."/>
            <person name="Lu R."/>
            <person name="Comes H.P."/>
            <person name="Ma Y."/>
            <person name="Chen Y."/>
            <person name="Huang G."/>
            <person name="Zhou Y."/>
            <person name="Zheng Z."/>
            <person name="Qiu Y."/>
        </authorList>
    </citation>
    <scope>NUCLEOTIDE SEQUENCE [LARGE SCALE GENOMIC DNA]</scope>
    <source>
        <tissue evidence="17">Roots</tissue>
    </source>
</reference>
<dbReference type="InterPro" id="IPR011527">
    <property type="entry name" value="ABC1_TM_dom"/>
</dbReference>
<proteinExistence type="inferred from homology"/>
<evidence type="ECO:0000256" key="9">
    <source>
        <dbReference type="ARBA" id="ARBA00022967"/>
    </source>
</evidence>
<feature type="transmembrane region" description="Helical" evidence="14">
    <location>
        <begin position="479"/>
        <end position="499"/>
    </location>
</feature>
<feature type="transmembrane region" description="Helical" evidence="14">
    <location>
        <begin position="1020"/>
        <end position="1049"/>
    </location>
</feature>
<dbReference type="CDD" id="cd18580">
    <property type="entry name" value="ABC_6TM_ABCC_D2"/>
    <property type="match status" value="1"/>
</dbReference>
<dbReference type="InterPro" id="IPR027417">
    <property type="entry name" value="P-loop_NTPase"/>
</dbReference>
<feature type="transmembrane region" description="Helical" evidence="14">
    <location>
        <begin position="147"/>
        <end position="165"/>
    </location>
</feature>
<keyword evidence="5 14" id="KW-0812">Transmembrane</keyword>
<feature type="transmembrane region" description="Helical" evidence="14">
    <location>
        <begin position="1209"/>
        <end position="1225"/>
    </location>
</feature>
<dbReference type="GO" id="GO:0008559">
    <property type="term" value="F:ABC-type xenobiotic transporter activity"/>
    <property type="evidence" value="ECO:0007669"/>
    <property type="project" value="UniProtKB-EC"/>
</dbReference>
<feature type="transmembrane region" description="Helical" evidence="14">
    <location>
        <begin position="557"/>
        <end position="580"/>
    </location>
</feature>
<feature type="transmembrane region" description="Helical" evidence="14">
    <location>
        <begin position="48"/>
        <end position="67"/>
    </location>
</feature>
<dbReference type="FunFam" id="3.40.50.300:FF:000169">
    <property type="entry name" value="ABC transporter C family member 3"/>
    <property type="match status" value="1"/>
</dbReference>
<evidence type="ECO:0000259" key="15">
    <source>
        <dbReference type="PROSITE" id="PS50893"/>
    </source>
</evidence>
<evidence type="ECO:0000256" key="6">
    <source>
        <dbReference type="ARBA" id="ARBA00022737"/>
    </source>
</evidence>
<feature type="domain" description="ABC transmembrane type-1" evidence="16">
    <location>
        <begin position="981"/>
        <end position="1251"/>
    </location>
</feature>
<evidence type="ECO:0000256" key="12">
    <source>
        <dbReference type="ARBA" id="ARBA00034018"/>
    </source>
</evidence>
<keyword evidence="10 14" id="KW-1133">Transmembrane helix</keyword>
<comment type="catalytic activity">
    <reaction evidence="12">
        <text>ATP + H2O + xenobioticSide 1 = ADP + phosphate + xenobioticSide 2.</text>
        <dbReference type="EC" id="7.6.2.2"/>
    </reaction>
</comment>
<dbReference type="GO" id="GO:0016887">
    <property type="term" value="F:ATP hydrolysis activity"/>
    <property type="evidence" value="ECO:0007669"/>
    <property type="project" value="InterPro"/>
</dbReference>
<keyword evidence="7" id="KW-0547">Nucleotide-binding</keyword>
<keyword evidence="6" id="KW-0677">Repeat</keyword>
<dbReference type="Gene3D" id="1.20.1560.10">
    <property type="entry name" value="ABC transporter type 1, transmembrane domain"/>
    <property type="match status" value="2"/>
</dbReference>
<evidence type="ECO:0000259" key="16">
    <source>
        <dbReference type="PROSITE" id="PS50929"/>
    </source>
</evidence>
<feature type="domain" description="ABC transporter" evidence="15">
    <location>
        <begin position="655"/>
        <end position="878"/>
    </location>
</feature>
<dbReference type="GO" id="GO:0005524">
    <property type="term" value="F:ATP binding"/>
    <property type="evidence" value="ECO:0007669"/>
    <property type="project" value="UniProtKB-KW"/>
</dbReference>
<dbReference type="CDD" id="cd03250">
    <property type="entry name" value="ABCC_MRP_domain1"/>
    <property type="match status" value="1"/>
</dbReference>
<gene>
    <name evidence="17" type="ORF">SAY87_026624</name>
</gene>
<dbReference type="InterPro" id="IPR044746">
    <property type="entry name" value="ABCC_6TM_D1"/>
</dbReference>
<comment type="caution">
    <text evidence="17">The sequence shown here is derived from an EMBL/GenBank/DDBJ whole genome shotgun (WGS) entry which is preliminary data.</text>
</comment>
<evidence type="ECO:0000256" key="14">
    <source>
        <dbReference type="SAM" id="Phobius"/>
    </source>
</evidence>
<keyword evidence="4" id="KW-0813">Transport</keyword>
<dbReference type="Pfam" id="PF00664">
    <property type="entry name" value="ABC_membrane"/>
    <property type="match status" value="2"/>
</dbReference>
<dbReference type="PROSITE" id="PS00211">
    <property type="entry name" value="ABC_TRANSPORTER_1"/>
    <property type="match status" value="1"/>
</dbReference>
<dbReference type="InterPro" id="IPR003593">
    <property type="entry name" value="AAA+_ATPase"/>
</dbReference>
<evidence type="ECO:0000256" key="1">
    <source>
        <dbReference type="ARBA" id="ARBA00004141"/>
    </source>
</evidence>
<evidence type="ECO:0000313" key="18">
    <source>
        <dbReference type="Proteomes" id="UP001345219"/>
    </source>
</evidence>
<keyword evidence="18" id="KW-1185">Reference proteome</keyword>
<evidence type="ECO:0000256" key="11">
    <source>
        <dbReference type="ARBA" id="ARBA00023136"/>
    </source>
</evidence>
<evidence type="ECO:0000256" key="13">
    <source>
        <dbReference type="SAM" id="MobiDB-lite"/>
    </source>
</evidence>
<dbReference type="PROSITE" id="PS50929">
    <property type="entry name" value="ABC_TM1F"/>
    <property type="match status" value="2"/>
</dbReference>
<evidence type="ECO:0000256" key="2">
    <source>
        <dbReference type="ARBA" id="ARBA00009726"/>
    </source>
</evidence>
<comment type="similarity">
    <text evidence="2">Belongs to the ABC transporter superfamily. ABCC family. Conjugate transporter (TC 3.A.1.208) subfamily.</text>
</comment>
<evidence type="ECO:0000313" key="17">
    <source>
        <dbReference type="EMBL" id="KAK4749175.1"/>
    </source>
</evidence>
<feature type="transmembrane region" description="Helical" evidence="14">
    <location>
        <begin position="177"/>
        <end position="196"/>
    </location>
</feature>
<feature type="transmembrane region" description="Helical" evidence="14">
    <location>
        <begin position="452"/>
        <end position="473"/>
    </location>
</feature>
<dbReference type="CDD" id="cd03244">
    <property type="entry name" value="ABCC_MRP_domain2"/>
    <property type="match status" value="1"/>
</dbReference>
<feature type="transmembrane region" description="Helical" evidence="14">
    <location>
        <begin position="966"/>
        <end position="989"/>
    </location>
</feature>
<feature type="transmembrane region" description="Helical" evidence="14">
    <location>
        <begin position="344"/>
        <end position="365"/>
    </location>
</feature>
<protein>
    <recommendedName>
        <fullName evidence="3">ABC-type xenobiotic transporter</fullName>
        <ecNumber evidence="3">7.6.2.2</ecNumber>
    </recommendedName>
</protein>
<evidence type="ECO:0000256" key="10">
    <source>
        <dbReference type="ARBA" id="ARBA00022989"/>
    </source>
</evidence>
<dbReference type="FunFam" id="3.40.50.300:FF:000508">
    <property type="entry name" value="ABC transporter C family member 5"/>
    <property type="match status" value="1"/>
</dbReference>
<dbReference type="EMBL" id="JAXIOK010000018">
    <property type="protein sequence ID" value="KAK4749175.1"/>
    <property type="molecule type" value="Genomic_DNA"/>
</dbReference>
<dbReference type="EC" id="7.6.2.2" evidence="3"/>
<feature type="domain" description="ABC transporter" evidence="15">
    <location>
        <begin position="1298"/>
        <end position="1532"/>
    </location>
</feature>
<dbReference type="PANTHER" id="PTHR24223:SF189">
    <property type="entry name" value="ABC TRANSPORTER C FAMILY MEMBER 5"/>
    <property type="match status" value="1"/>
</dbReference>
<keyword evidence="8" id="KW-0067">ATP-binding</keyword>
<sequence>MLSSPYLPKLATELSSTHLLHSIHNVMDSPSVLLNKTKAIQGLPVLELSSICINSTLCLVFLFIVSVRKISVCAGLVGLTRKDDSISTPNPIGPILEPCEVKVGNLFKLSICSCLYVLFVQVLVLGIDGASLIREAAIGNSVDWSLLSFSAAQCLAWIILSFSALHCKLKVSQKFPLLLRIWWFLSFAICLTTLYVDGRALYVEGFRSLFSHAVANFASAPALGFICFMAAKGDTGIQTSRNPCLQEPLLLEEDAGCLKITPYHDAGLFSLVTLSWLNPLLSAGAKRPLELRDIPLLAPKDRAKTNFKVLRLNWEKLKAENPLEKPSLARAIIKSFWKESASNAIFAGLNTIVSYVGPFMISYFVDYLGGKETIPHQGYVLAGTFFVAKLIETLTTRQWYLGVDILGMHVRSALTAMVYQKGLKLSSSSKQSHTSGEIVNYMAVDVQRVGDYSWYLHDIWMLPMQIVLALAILYKNVGIAAFATLIATIISIIVTVPIAKIQEDYQDRLMTAKDDRMRKTSESLRNMRILKLQAWEDRYRIRLEEMRDVEFKWLRKALYSQAFITFVFWSSPIFVAVVTFGTSILLSHQLTAGSVLSALATFRILQEPLRNFPDLVSMMAQTKVSLDRISGFLQEEELQADATLILPRGMTEVAVEIKNGVFSWDSAKLKPTLSDIQLKVERGMCVAVCGMVGSGKSSFLSCILGEIPKIAGEVKICGSAAYVPQSAWIQSGNIEENILFGSQMDKIKYKHVIHACSLKKDLELFSHGDQTIIGDRGINLSGGQKQRVQLARALYQDADIYLLDDPFSAVDAHTGSDLFKEYIMSALAMKTVIYVTHQVEFLPAADLILVLKEGRIIQAGKYDELLQAGTDFETLVSAHHEAIEAMDIPNHSSEESDGNLSPDAPISAKCSIEGPGVGSLVKEVHEGVASSEQKAIKEKKKSKRSRKKQLVQEEERERGRVSMKIYLSYMAAAYKGLLIPLIIIAQALFQFLQIGSNWWMAWANPQTEGDKPKVSAMVLLVVYMALAFGSSWFIFVRAVLVATFGLAAAQKLFLKMLRSVFRAPMSFFDSTPSGRILNRVSIDQSVVDLDIPFRLGGFASTTIQLLGIVCVMTKVTWQVLLLVIPMAVACLWMQKYYMASSRELVRILSIQKSPIIHLFGESIAGAATIRGFGQEKRFIKRNLYLLDCFARPFFYSIAAIEWLCLRMELLSTCVFAFCMILLVSFPPGSIDPSMAGLAVTYGLNLNARLSRWILSFCKLENKIISIERIYQYCQIPSEGPAIIQSCCPPTSWPENGKIELIDLKVRYKENLPMVLHGVSCIFPGGKKIGIVGRTGSGKSTLIQALFRLIEPVDGRIIIDNIDIYKIGLHDLRSRLSIIPQDPTLFEGTVRGNLDPLEEHPDSKIWEALDKCQLGQIVREKELKLDTPVLENGDNWSVGQRQLVSLGRALLKQARILVLDEATASVDTATDNLIQRIIRTEFKDCTVCTIAHRIPTVIDSDLVLVLSDGRVAEFDTPAKLLEDRSSMFLKLVTEYSSRSNGIPDL</sequence>
<organism evidence="17 18">
    <name type="scientific">Trapa incisa</name>
    <dbReference type="NCBI Taxonomy" id="236973"/>
    <lineage>
        <taxon>Eukaryota</taxon>
        <taxon>Viridiplantae</taxon>
        <taxon>Streptophyta</taxon>
        <taxon>Embryophyta</taxon>
        <taxon>Tracheophyta</taxon>
        <taxon>Spermatophyta</taxon>
        <taxon>Magnoliopsida</taxon>
        <taxon>eudicotyledons</taxon>
        <taxon>Gunneridae</taxon>
        <taxon>Pentapetalae</taxon>
        <taxon>rosids</taxon>
        <taxon>malvids</taxon>
        <taxon>Myrtales</taxon>
        <taxon>Lythraceae</taxon>
        <taxon>Trapa</taxon>
    </lineage>
</organism>
<evidence type="ECO:0000256" key="7">
    <source>
        <dbReference type="ARBA" id="ARBA00022741"/>
    </source>
</evidence>
<dbReference type="FunFam" id="1.20.1560.10:FF:000003">
    <property type="entry name" value="ABC transporter C family member 10"/>
    <property type="match status" value="1"/>
</dbReference>
<feature type="region of interest" description="Disordered" evidence="13">
    <location>
        <begin position="932"/>
        <end position="953"/>
    </location>
</feature>
<feature type="transmembrane region" description="Helical" evidence="14">
    <location>
        <begin position="1115"/>
        <end position="1134"/>
    </location>
</feature>
<evidence type="ECO:0000256" key="8">
    <source>
        <dbReference type="ARBA" id="ARBA00022840"/>
    </source>
</evidence>
<dbReference type="InterPro" id="IPR017871">
    <property type="entry name" value="ABC_transporter-like_CS"/>
</dbReference>
<dbReference type="InterPro" id="IPR036640">
    <property type="entry name" value="ABC1_TM_sf"/>
</dbReference>
<dbReference type="PROSITE" id="PS50893">
    <property type="entry name" value="ABC_TRANSPORTER_2"/>
    <property type="match status" value="2"/>
</dbReference>
<feature type="domain" description="ABC transmembrane type-1" evidence="16">
    <location>
        <begin position="344"/>
        <end position="621"/>
    </location>
</feature>
<dbReference type="GO" id="GO:0016020">
    <property type="term" value="C:membrane"/>
    <property type="evidence" value="ECO:0007669"/>
    <property type="project" value="UniProtKB-SubCell"/>
</dbReference>
<feature type="transmembrane region" description="Helical" evidence="14">
    <location>
        <begin position="208"/>
        <end position="231"/>
    </location>
</feature>
<dbReference type="InterPro" id="IPR050173">
    <property type="entry name" value="ABC_transporter_C-like"/>
</dbReference>
<evidence type="ECO:0000256" key="4">
    <source>
        <dbReference type="ARBA" id="ARBA00022448"/>
    </source>
</evidence>
<feature type="transmembrane region" description="Helical" evidence="14">
    <location>
        <begin position="106"/>
        <end position="127"/>
    </location>
</feature>
<dbReference type="SUPFAM" id="SSF52540">
    <property type="entry name" value="P-loop containing nucleoside triphosphate hydrolases"/>
    <property type="match status" value="2"/>
</dbReference>
<dbReference type="Proteomes" id="UP001345219">
    <property type="component" value="Chromosome 21"/>
</dbReference>
<dbReference type="InterPro" id="IPR003439">
    <property type="entry name" value="ABC_transporter-like_ATP-bd"/>
</dbReference>
<accession>A0AAN7GZR9</accession>
<dbReference type="FunFam" id="1.20.1560.10:FF:000002">
    <property type="entry name" value="ABC transporter C family member 5"/>
    <property type="match status" value="1"/>
</dbReference>
<dbReference type="CDD" id="cd18579">
    <property type="entry name" value="ABC_6TM_ABCC_D1"/>
    <property type="match status" value="1"/>
</dbReference>
<keyword evidence="9" id="KW-1278">Translocase</keyword>
<evidence type="ECO:0000256" key="5">
    <source>
        <dbReference type="ARBA" id="ARBA00022692"/>
    </source>
</evidence>
<feature type="compositionally biased region" description="Basic residues" evidence="13">
    <location>
        <begin position="937"/>
        <end position="949"/>
    </location>
</feature>